<sequence length="255" mass="27966">MRLHALRLLPLAGFTSAIGTPDCVRPPPPPSSLPTVADCDKLLQLISVIARMQRNIPMTWSRHPPQISGQTLPAFFNYGSGNECEFVADVNGGSEVEYMGDVFPTGDVVFIGRAIVETCLVGEAGAGDTIGSDVVGPRGIVRLRLRKKGLERAADGSLDLLNGTLFGLNGTDGSMLMRTLERAENYSLAVYFEEDHKKPAFADVPSQNEPLLSYKIQSSRYRKALISHSQKLEINEDPEQLQCRYEMRDMLVAVV</sequence>
<evidence type="ECO:0000313" key="3">
    <source>
        <dbReference type="Proteomes" id="UP000664203"/>
    </source>
</evidence>
<proteinExistence type="predicted"/>
<protein>
    <submittedName>
        <fullName evidence="2">Uncharacterized protein</fullName>
    </submittedName>
</protein>
<feature type="signal peptide" evidence="1">
    <location>
        <begin position="1"/>
        <end position="19"/>
    </location>
</feature>
<name>A0A8H3J7W9_9LECA</name>
<dbReference type="EMBL" id="CAJPDR010000716">
    <property type="protein sequence ID" value="CAF9942083.1"/>
    <property type="molecule type" value="Genomic_DNA"/>
</dbReference>
<feature type="chain" id="PRO_5033988331" evidence="1">
    <location>
        <begin position="20"/>
        <end position="255"/>
    </location>
</feature>
<dbReference type="AlphaFoldDB" id="A0A8H3J7W9"/>
<organism evidence="2 3">
    <name type="scientific">Alectoria fallacina</name>
    <dbReference type="NCBI Taxonomy" id="1903189"/>
    <lineage>
        <taxon>Eukaryota</taxon>
        <taxon>Fungi</taxon>
        <taxon>Dikarya</taxon>
        <taxon>Ascomycota</taxon>
        <taxon>Pezizomycotina</taxon>
        <taxon>Lecanoromycetes</taxon>
        <taxon>OSLEUM clade</taxon>
        <taxon>Lecanoromycetidae</taxon>
        <taxon>Lecanorales</taxon>
        <taxon>Lecanorineae</taxon>
        <taxon>Parmeliaceae</taxon>
        <taxon>Alectoria</taxon>
    </lineage>
</organism>
<gene>
    <name evidence="2" type="ORF">ALECFALPRED_009477</name>
</gene>
<keyword evidence="3" id="KW-1185">Reference proteome</keyword>
<reference evidence="2" key="1">
    <citation type="submission" date="2021-03" db="EMBL/GenBank/DDBJ databases">
        <authorList>
            <person name="Tagirdzhanova G."/>
        </authorList>
    </citation>
    <scope>NUCLEOTIDE SEQUENCE</scope>
</reference>
<accession>A0A8H3J7W9</accession>
<dbReference type="OrthoDB" id="10394642at2759"/>
<dbReference type="Proteomes" id="UP000664203">
    <property type="component" value="Unassembled WGS sequence"/>
</dbReference>
<keyword evidence="1" id="KW-0732">Signal</keyword>
<evidence type="ECO:0000313" key="2">
    <source>
        <dbReference type="EMBL" id="CAF9942083.1"/>
    </source>
</evidence>
<evidence type="ECO:0000256" key="1">
    <source>
        <dbReference type="SAM" id="SignalP"/>
    </source>
</evidence>
<comment type="caution">
    <text evidence="2">The sequence shown here is derived from an EMBL/GenBank/DDBJ whole genome shotgun (WGS) entry which is preliminary data.</text>
</comment>